<protein>
    <submittedName>
        <fullName evidence="1">Uncharacterized protein</fullName>
    </submittedName>
</protein>
<organism evidence="1 2">
    <name type="scientific">Paspalum notatum var. saurae</name>
    <dbReference type="NCBI Taxonomy" id="547442"/>
    <lineage>
        <taxon>Eukaryota</taxon>
        <taxon>Viridiplantae</taxon>
        <taxon>Streptophyta</taxon>
        <taxon>Embryophyta</taxon>
        <taxon>Tracheophyta</taxon>
        <taxon>Spermatophyta</taxon>
        <taxon>Magnoliopsida</taxon>
        <taxon>Liliopsida</taxon>
        <taxon>Poales</taxon>
        <taxon>Poaceae</taxon>
        <taxon>PACMAD clade</taxon>
        <taxon>Panicoideae</taxon>
        <taxon>Andropogonodae</taxon>
        <taxon>Paspaleae</taxon>
        <taxon>Paspalinae</taxon>
        <taxon>Paspalum</taxon>
    </lineage>
</organism>
<evidence type="ECO:0000313" key="2">
    <source>
        <dbReference type="Proteomes" id="UP001341281"/>
    </source>
</evidence>
<dbReference type="EMBL" id="CP144747">
    <property type="protein sequence ID" value="WVZ63782.1"/>
    <property type="molecule type" value="Genomic_DNA"/>
</dbReference>
<sequence length="113" mass="12458">SNMGRRWKDVMVKDSIGGMHQLTLRLCMIALMFQQQGLTFVMPDVRPPPVSPQWGMFAQIPFSPMAQGSGVQASNPYHTPPPGSGQYGYEHDFVNNLFAFGGTSHNSNEPGDM</sequence>
<dbReference type="AlphaFoldDB" id="A0AAQ3T1L0"/>
<reference evidence="1 2" key="1">
    <citation type="submission" date="2024-02" db="EMBL/GenBank/DDBJ databases">
        <title>High-quality chromosome-scale genome assembly of Pensacola bahiagrass (Paspalum notatum Flugge var. saurae).</title>
        <authorList>
            <person name="Vega J.M."/>
            <person name="Podio M."/>
            <person name="Orjuela J."/>
            <person name="Siena L.A."/>
            <person name="Pessino S.C."/>
            <person name="Combes M.C."/>
            <person name="Mariac C."/>
            <person name="Albertini E."/>
            <person name="Pupilli F."/>
            <person name="Ortiz J.P.A."/>
            <person name="Leblanc O."/>
        </authorList>
    </citation>
    <scope>NUCLEOTIDE SEQUENCE [LARGE SCALE GENOMIC DNA]</scope>
    <source>
        <strain evidence="1">R1</strain>
        <tissue evidence="1">Leaf</tissue>
    </source>
</reference>
<gene>
    <name evidence="1" type="ORF">U9M48_013387</name>
</gene>
<proteinExistence type="predicted"/>
<keyword evidence="2" id="KW-1185">Reference proteome</keyword>
<name>A0AAQ3T1L0_PASNO</name>
<dbReference type="Proteomes" id="UP001341281">
    <property type="component" value="Chromosome 03"/>
</dbReference>
<feature type="non-terminal residue" evidence="1">
    <location>
        <position position="1"/>
    </location>
</feature>
<accession>A0AAQ3T1L0</accession>
<evidence type="ECO:0000313" key="1">
    <source>
        <dbReference type="EMBL" id="WVZ63782.1"/>
    </source>
</evidence>